<name>A0AAV7WZA8_PLEWA</name>
<feature type="region of interest" description="Disordered" evidence="1">
    <location>
        <begin position="44"/>
        <end position="87"/>
    </location>
</feature>
<dbReference type="Proteomes" id="UP001066276">
    <property type="component" value="Chromosome 1_1"/>
</dbReference>
<accession>A0AAV7WZA8</accession>
<evidence type="ECO:0000313" key="2">
    <source>
        <dbReference type="EMBL" id="KAJ1217350.1"/>
    </source>
</evidence>
<comment type="caution">
    <text evidence="2">The sequence shown here is derived from an EMBL/GenBank/DDBJ whole genome shotgun (WGS) entry which is preliminary data.</text>
</comment>
<dbReference type="EMBL" id="JANPWB010000001">
    <property type="protein sequence ID" value="KAJ1217350.1"/>
    <property type="molecule type" value="Genomic_DNA"/>
</dbReference>
<evidence type="ECO:0000256" key="1">
    <source>
        <dbReference type="SAM" id="MobiDB-lite"/>
    </source>
</evidence>
<reference evidence="2" key="1">
    <citation type="journal article" date="2022" name="bioRxiv">
        <title>Sequencing and chromosome-scale assembly of the giantPleurodeles waltlgenome.</title>
        <authorList>
            <person name="Brown T."/>
            <person name="Elewa A."/>
            <person name="Iarovenko S."/>
            <person name="Subramanian E."/>
            <person name="Araus A.J."/>
            <person name="Petzold A."/>
            <person name="Susuki M."/>
            <person name="Suzuki K.-i.T."/>
            <person name="Hayashi T."/>
            <person name="Toyoda A."/>
            <person name="Oliveira C."/>
            <person name="Osipova E."/>
            <person name="Leigh N.D."/>
            <person name="Simon A."/>
            <person name="Yun M.H."/>
        </authorList>
    </citation>
    <scope>NUCLEOTIDE SEQUENCE</scope>
    <source>
        <strain evidence="2">20211129_DDA</strain>
        <tissue evidence="2">Liver</tissue>
    </source>
</reference>
<keyword evidence="3" id="KW-1185">Reference proteome</keyword>
<proteinExistence type="predicted"/>
<dbReference type="AlphaFoldDB" id="A0AAV7WZA8"/>
<evidence type="ECO:0000313" key="3">
    <source>
        <dbReference type="Proteomes" id="UP001066276"/>
    </source>
</evidence>
<protein>
    <submittedName>
        <fullName evidence="2">Uncharacterized protein</fullName>
    </submittedName>
</protein>
<sequence>MRVRKVVAQHHERPNHINPCRLSRYSALRAVKGVPWMRMLIASGHPQRAGPPHPCRFRSATAGSPVTGHPGAAAGTANHPARAQLRL</sequence>
<organism evidence="2 3">
    <name type="scientific">Pleurodeles waltl</name>
    <name type="common">Iberian ribbed newt</name>
    <dbReference type="NCBI Taxonomy" id="8319"/>
    <lineage>
        <taxon>Eukaryota</taxon>
        <taxon>Metazoa</taxon>
        <taxon>Chordata</taxon>
        <taxon>Craniata</taxon>
        <taxon>Vertebrata</taxon>
        <taxon>Euteleostomi</taxon>
        <taxon>Amphibia</taxon>
        <taxon>Batrachia</taxon>
        <taxon>Caudata</taxon>
        <taxon>Salamandroidea</taxon>
        <taxon>Salamandridae</taxon>
        <taxon>Pleurodelinae</taxon>
        <taxon>Pleurodeles</taxon>
    </lineage>
</organism>
<gene>
    <name evidence="2" type="ORF">NDU88_004944</name>
</gene>